<evidence type="ECO:0000313" key="2">
    <source>
        <dbReference type="Proteomes" id="UP000184073"/>
    </source>
</evidence>
<gene>
    <name evidence="1" type="ORF">ASPVEDRAFT_503870</name>
</gene>
<dbReference type="AlphaFoldDB" id="A0A1L9PCC1"/>
<dbReference type="Proteomes" id="UP000184073">
    <property type="component" value="Unassembled WGS sequence"/>
</dbReference>
<keyword evidence="2" id="KW-1185">Reference proteome</keyword>
<reference evidence="2" key="1">
    <citation type="journal article" date="2017" name="Genome Biol.">
        <title>Comparative genomics reveals high biological diversity and specific adaptations in the industrially and medically important fungal genus Aspergillus.</title>
        <authorList>
            <person name="de Vries R.P."/>
            <person name="Riley R."/>
            <person name="Wiebenga A."/>
            <person name="Aguilar-Osorio G."/>
            <person name="Amillis S."/>
            <person name="Uchima C.A."/>
            <person name="Anderluh G."/>
            <person name="Asadollahi M."/>
            <person name="Askin M."/>
            <person name="Barry K."/>
            <person name="Battaglia E."/>
            <person name="Bayram O."/>
            <person name="Benocci T."/>
            <person name="Braus-Stromeyer S.A."/>
            <person name="Caldana C."/>
            <person name="Canovas D."/>
            <person name="Cerqueira G.C."/>
            <person name="Chen F."/>
            <person name="Chen W."/>
            <person name="Choi C."/>
            <person name="Clum A."/>
            <person name="Dos Santos R.A."/>
            <person name="Damasio A.R."/>
            <person name="Diallinas G."/>
            <person name="Emri T."/>
            <person name="Fekete E."/>
            <person name="Flipphi M."/>
            <person name="Freyberg S."/>
            <person name="Gallo A."/>
            <person name="Gournas C."/>
            <person name="Habgood R."/>
            <person name="Hainaut M."/>
            <person name="Harispe M.L."/>
            <person name="Henrissat B."/>
            <person name="Hilden K.S."/>
            <person name="Hope R."/>
            <person name="Hossain A."/>
            <person name="Karabika E."/>
            <person name="Karaffa L."/>
            <person name="Karanyi Z."/>
            <person name="Krasevec N."/>
            <person name="Kuo A."/>
            <person name="Kusch H."/>
            <person name="LaButti K."/>
            <person name="Lagendijk E.L."/>
            <person name="Lapidus A."/>
            <person name="Levasseur A."/>
            <person name="Lindquist E."/>
            <person name="Lipzen A."/>
            <person name="Logrieco A.F."/>
            <person name="MacCabe A."/>
            <person name="Maekelae M.R."/>
            <person name="Malavazi I."/>
            <person name="Melin P."/>
            <person name="Meyer V."/>
            <person name="Mielnichuk N."/>
            <person name="Miskei M."/>
            <person name="Molnar A.P."/>
            <person name="Mule G."/>
            <person name="Ngan C.Y."/>
            <person name="Orejas M."/>
            <person name="Orosz E."/>
            <person name="Ouedraogo J.P."/>
            <person name="Overkamp K.M."/>
            <person name="Park H.-S."/>
            <person name="Perrone G."/>
            <person name="Piumi F."/>
            <person name="Punt P.J."/>
            <person name="Ram A.F."/>
            <person name="Ramon A."/>
            <person name="Rauscher S."/>
            <person name="Record E."/>
            <person name="Riano-Pachon D.M."/>
            <person name="Robert V."/>
            <person name="Roehrig J."/>
            <person name="Ruller R."/>
            <person name="Salamov A."/>
            <person name="Salih N.S."/>
            <person name="Samson R.A."/>
            <person name="Sandor E."/>
            <person name="Sanguinetti M."/>
            <person name="Schuetze T."/>
            <person name="Sepcic K."/>
            <person name="Shelest E."/>
            <person name="Sherlock G."/>
            <person name="Sophianopoulou V."/>
            <person name="Squina F.M."/>
            <person name="Sun H."/>
            <person name="Susca A."/>
            <person name="Todd R.B."/>
            <person name="Tsang A."/>
            <person name="Unkles S.E."/>
            <person name="van de Wiele N."/>
            <person name="van Rossen-Uffink D."/>
            <person name="Oliveira J.V."/>
            <person name="Vesth T.C."/>
            <person name="Visser J."/>
            <person name="Yu J.-H."/>
            <person name="Zhou M."/>
            <person name="Andersen M.R."/>
            <person name="Archer D.B."/>
            <person name="Baker S.E."/>
            <person name="Benoit I."/>
            <person name="Brakhage A.A."/>
            <person name="Braus G.H."/>
            <person name="Fischer R."/>
            <person name="Frisvad J.C."/>
            <person name="Goldman G.H."/>
            <person name="Houbraken J."/>
            <person name="Oakley B."/>
            <person name="Pocsi I."/>
            <person name="Scazzocchio C."/>
            <person name="Seiboth B."/>
            <person name="vanKuyk P.A."/>
            <person name="Wortman J."/>
            <person name="Dyer P.S."/>
            <person name="Grigoriev I.V."/>
        </authorList>
    </citation>
    <scope>NUCLEOTIDE SEQUENCE [LARGE SCALE GENOMIC DNA]</scope>
    <source>
        <strain evidence="2">CBS 583.65</strain>
    </source>
</reference>
<dbReference type="RefSeq" id="XP_040664931.1">
    <property type="nucleotide sequence ID" value="XM_040814303.1"/>
</dbReference>
<organism evidence="1 2">
    <name type="scientific">Aspergillus versicolor CBS 583.65</name>
    <dbReference type="NCBI Taxonomy" id="1036611"/>
    <lineage>
        <taxon>Eukaryota</taxon>
        <taxon>Fungi</taxon>
        <taxon>Dikarya</taxon>
        <taxon>Ascomycota</taxon>
        <taxon>Pezizomycotina</taxon>
        <taxon>Eurotiomycetes</taxon>
        <taxon>Eurotiomycetidae</taxon>
        <taxon>Eurotiales</taxon>
        <taxon>Aspergillaceae</taxon>
        <taxon>Aspergillus</taxon>
        <taxon>Aspergillus subgen. Nidulantes</taxon>
    </lineage>
</organism>
<proteinExistence type="predicted"/>
<accession>A0A1L9PCC1</accession>
<dbReference type="VEuPathDB" id="FungiDB:ASPVEDRAFT_503870"/>
<dbReference type="GeneID" id="63729814"/>
<dbReference type="EMBL" id="KV878126">
    <property type="protein sequence ID" value="OJI99168.1"/>
    <property type="molecule type" value="Genomic_DNA"/>
</dbReference>
<protein>
    <submittedName>
        <fullName evidence="1">Uncharacterized protein</fullName>
    </submittedName>
</protein>
<evidence type="ECO:0000313" key="1">
    <source>
        <dbReference type="EMBL" id="OJI99168.1"/>
    </source>
</evidence>
<sequence>MLLVRNDGGGAHWRSACSGDGAWSQGPLRASRQQPLFHQDWPRPPHCRDPAIAPNRPSTFCPRPAAPARTALTPPSLAPFLFDQPGLPLLAVQLSPHPFNIPSSPSSSPLLFFPLLFIPLYSTPLSILLLSFNSPSELFVLPAFWPQTLFCSPRPPVAGPYPRIISPRTVSASKE</sequence>
<name>A0A1L9PCC1_ASPVE</name>